<dbReference type="Proteomes" id="UP000321533">
    <property type="component" value="Chromosome"/>
</dbReference>
<proteinExistence type="predicted"/>
<evidence type="ECO:0000313" key="3">
    <source>
        <dbReference type="Proteomes" id="UP000321533"/>
    </source>
</evidence>
<feature type="chain" id="PRO_5022671358" evidence="1">
    <location>
        <begin position="21"/>
        <end position="306"/>
    </location>
</feature>
<dbReference type="OrthoDB" id="9773381at2"/>
<keyword evidence="1" id="KW-0732">Signal</keyword>
<feature type="signal peptide" evidence="1">
    <location>
        <begin position="1"/>
        <end position="20"/>
    </location>
</feature>
<dbReference type="AlphaFoldDB" id="A0A5B8V9G1"/>
<keyword evidence="3" id="KW-1185">Reference proteome</keyword>
<gene>
    <name evidence="2" type="ORF">FRZ67_08630</name>
</gene>
<sequence length="306" mass="34842">MPKKICLLVLLTAVTFYAGAQEMQAKVTVLAQQLGTSVNKNIFVTMQNQLTNMINSRKWTKDVFQTQEKIQCNFLLNISSVADDNVYKASLTIQAARPVYNATYQSPLVNFQDVDFTFKYIEYQPVEFNETRVGGNDPLAGNLTAIFAYYVYIILGLDYDSFEAKGGDPYFQKAQNIVTNAPESRDISGWKAFDGNRNRYWLSNNLTTSKYNQIHDILYSYFRSGLDNLYQDQVAARNSTLSTLGNLMDFVQQNPNTMIVQFFLQNRSDELIGIFKKADPLTKAKAVELLSKIDVANTSRYRTELK</sequence>
<evidence type="ECO:0000313" key="2">
    <source>
        <dbReference type="EMBL" id="QEC67356.1"/>
    </source>
</evidence>
<dbReference type="InterPro" id="IPR032274">
    <property type="entry name" value="DUF4835"/>
</dbReference>
<dbReference type="KEGG" id="pgin:FRZ67_08630"/>
<dbReference type="EMBL" id="CP042435">
    <property type="protein sequence ID" value="QEC67356.1"/>
    <property type="molecule type" value="Genomic_DNA"/>
</dbReference>
<protein>
    <submittedName>
        <fullName evidence="2">DUF4835 family protein</fullName>
    </submittedName>
</protein>
<organism evidence="2 3">
    <name type="scientific">Panacibacter ginsenosidivorans</name>
    <dbReference type="NCBI Taxonomy" id="1813871"/>
    <lineage>
        <taxon>Bacteria</taxon>
        <taxon>Pseudomonadati</taxon>
        <taxon>Bacteroidota</taxon>
        <taxon>Chitinophagia</taxon>
        <taxon>Chitinophagales</taxon>
        <taxon>Chitinophagaceae</taxon>
        <taxon>Panacibacter</taxon>
    </lineage>
</organism>
<dbReference type="Pfam" id="PF16119">
    <property type="entry name" value="DUF4835"/>
    <property type="match status" value="1"/>
</dbReference>
<accession>A0A5B8V9G1</accession>
<evidence type="ECO:0000256" key="1">
    <source>
        <dbReference type="SAM" id="SignalP"/>
    </source>
</evidence>
<reference evidence="2 3" key="1">
    <citation type="journal article" date="2016" name="Int. J. Syst. Evol. Microbiol.">
        <title>Panacibacter ginsenosidivorans gen. nov., sp. nov., with ginsenoside converting activity isolated from soil of a ginseng field.</title>
        <authorList>
            <person name="Siddiqi M.Z."/>
            <person name="Muhammad Shafi S."/>
            <person name="Choi K.D."/>
            <person name="Im W.T."/>
        </authorList>
    </citation>
    <scope>NUCLEOTIDE SEQUENCE [LARGE SCALE GENOMIC DNA]</scope>
    <source>
        <strain evidence="2 3">Gsoil1550</strain>
    </source>
</reference>
<name>A0A5B8V9G1_9BACT</name>
<dbReference type="RefSeq" id="WP_147189163.1">
    <property type="nucleotide sequence ID" value="NZ_CP042435.1"/>
</dbReference>